<dbReference type="InterPro" id="IPR036625">
    <property type="entry name" value="E3-bd_dom_sf"/>
</dbReference>
<dbReference type="RefSeq" id="WP_138055109.1">
    <property type="nucleotide sequence ID" value="NZ_VAWE01000001.1"/>
</dbReference>
<feature type="domain" description="Lsr2 DNA-binding" evidence="3">
    <location>
        <begin position="134"/>
        <end position="164"/>
    </location>
</feature>
<evidence type="ECO:0000313" key="4">
    <source>
        <dbReference type="EMBL" id="TLQ45781.1"/>
    </source>
</evidence>
<protein>
    <recommendedName>
        <fullName evidence="3">Lsr2 DNA-binding domain-containing protein</fullName>
    </recommendedName>
</protein>
<sequence>MTIAALRALLDAEQPHVLRHHAPWIPHTAAKRQEKTMAPSYSVATAQAPQNLEPEALGLGPLLTWAAAHPDKAVQDLAEQARDSITALRRRHKADTELAALDSEEAKLEQRLAELRGRKAELLPKRKGKAASRDYDPKEVRAWARANGYDVPDRGQIPKAVLADWRDRDDHRAG</sequence>
<dbReference type="OrthoDB" id="4221145at2"/>
<comment type="caution">
    <text evidence="4">The sequence shown here is derived from an EMBL/GenBank/DDBJ whole genome shotgun (WGS) entry which is preliminary data.</text>
</comment>
<dbReference type="Proteomes" id="UP000305921">
    <property type="component" value="Unassembled WGS sequence"/>
</dbReference>
<keyword evidence="1" id="KW-0238">DNA-binding</keyword>
<gene>
    <name evidence="4" type="ORF">FEF34_24785</name>
</gene>
<dbReference type="Gene3D" id="4.10.320.10">
    <property type="entry name" value="E3-binding domain"/>
    <property type="match status" value="1"/>
</dbReference>
<feature type="coiled-coil region" evidence="2">
    <location>
        <begin position="91"/>
        <end position="118"/>
    </location>
</feature>
<organism evidence="4 5">
    <name type="scientific">Streptomyces marianii</name>
    <dbReference type="NCBI Taxonomy" id="1817406"/>
    <lineage>
        <taxon>Bacteria</taxon>
        <taxon>Bacillati</taxon>
        <taxon>Actinomycetota</taxon>
        <taxon>Actinomycetes</taxon>
        <taxon>Kitasatosporales</taxon>
        <taxon>Streptomycetaceae</taxon>
        <taxon>Streptomyces</taxon>
    </lineage>
</organism>
<proteinExistence type="predicted"/>
<evidence type="ECO:0000259" key="3">
    <source>
        <dbReference type="Pfam" id="PF23359"/>
    </source>
</evidence>
<dbReference type="EMBL" id="VAWE01000001">
    <property type="protein sequence ID" value="TLQ45781.1"/>
    <property type="molecule type" value="Genomic_DNA"/>
</dbReference>
<dbReference type="AlphaFoldDB" id="A0A5R9E6X3"/>
<accession>A0A5R9E6X3</accession>
<keyword evidence="5" id="KW-1185">Reference proteome</keyword>
<keyword evidence="2" id="KW-0175">Coiled coil</keyword>
<dbReference type="GO" id="GO:0016746">
    <property type="term" value="F:acyltransferase activity"/>
    <property type="evidence" value="ECO:0007669"/>
    <property type="project" value="InterPro"/>
</dbReference>
<dbReference type="InterPro" id="IPR055370">
    <property type="entry name" value="Lsr2_DNA-bd"/>
</dbReference>
<evidence type="ECO:0000313" key="5">
    <source>
        <dbReference type="Proteomes" id="UP000305921"/>
    </source>
</evidence>
<evidence type="ECO:0000256" key="2">
    <source>
        <dbReference type="SAM" id="Coils"/>
    </source>
</evidence>
<reference evidence="4 5" key="1">
    <citation type="submission" date="2019-05" db="EMBL/GenBank/DDBJ databases">
        <title>Streptomyces marianii sp. nov., a novel marine actinomycete from southern coast of India.</title>
        <authorList>
            <person name="Iniyan A.M."/>
            <person name="Wink J."/>
            <person name="Ramprasad E."/>
            <person name="Ramana C.V."/>
            <person name="Bunk B."/>
            <person name="Sproer C."/>
            <person name="Joseph F.-J.R.S."/>
            <person name="Vincent S.G.P."/>
        </authorList>
    </citation>
    <scope>NUCLEOTIDE SEQUENCE [LARGE SCALE GENOMIC DNA]</scope>
    <source>
        <strain evidence="4 5">ICN19</strain>
    </source>
</reference>
<name>A0A5R9E6X3_9ACTN</name>
<dbReference type="Pfam" id="PF23359">
    <property type="entry name" value="Lsr2_DNA-bd"/>
    <property type="match status" value="1"/>
</dbReference>
<dbReference type="GO" id="GO:0003677">
    <property type="term" value="F:DNA binding"/>
    <property type="evidence" value="ECO:0007669"/>
    <property type="project" value="UniProtKB-KW"/>
</dbReference>
<evidence type="ECO:0000256" key="1">
    <source>
        <dbReference type="ARBA" id="ARBA00023125"/>
    </source>
</evidence>